<dbReference type="GO" id="GO:0008168">
    <property type="term" value="F:methyltransferase activity"/>
    <property type="evidence" value="ECO:0007669"/>
    <property type="project" value="TreeGrafter"/>
</dbReference>
<evidence type="ECO:0000313" key="4">
    <source>
        <dbReference type="Proteomes" id="UP000289323"/>
    </source>
</evidence>
<dbReference type="Proteomes" id="UP000289323">
    <property type="component" value="Unassembled WGS sequence"/>
</dbReference>
<dbReference type="Gene3D" id="3.40.50.150">
    <property type="entry name" value="Vaccinia Virus protein VP39"/>
    <property type="match status" value="1"/>
</dbReference>
<feature type="region of interest" description="Disordered" evidence="2">
    <location>
        <begin position="34"/>
        <end position="88"/>
    </location>
</feature>
<proteinExistence type="inferred from homology"/>
<reference evidence="3 4" key="1">
    <citation type="submission" date="2018-04" db="EMBL/GenBank/DDBJ databases">
        <authorList>
            <person name="Huttner S."/>
            <person name="Dainat J."/>
        </authorList>
    </citation>
    <scope>NUCLEOTIDE SEQUENCE [LARGE SCALE GENOMIC DNA]</scope>
</reference>
<dbReference type="SUPFAM" id="SSF53335">
    <property type="entry name" value="S-adenosyl-L-methionine-dependent methyltransferases"/>
    <property type="match status" value="1"/>
</dbReference>
<sequence>MDSNEDSALIEAATYPIPEDELFDAAKTMLEALRETAKPPLTTNRSPAPRPSFASASSLAPSSNSTLTATDSSASADAGTSGDAASMTSSVREHVFEGGLRYHAYRAGKYAFPNDEAEQIRDDLKHANSLLLSGGKYFFSPVEDALEAGGEVLDLGTGTGIWAVELGDKYPKTKITGIDLSPIQPTLVPENVHFFVDDFEEEWIDPEDKYDLIHLRNTLHSVKDPQALLERAIRHLKPGGYFEASDICFIPRSDDGTLTPSTPYALRDFISYIAAGVRALGSDVYAVLALPDAMRGAGFADVRRATLKLPLGPWPRDPRLRCCGLLTRTVMMEGLRGVSARPLAALGWTPLQIEMFLVDVRKALMDESVHVYFELHVVYGKKPER</sequence>
<dbReference type="CDD" id="cd02440">
    <property type="entry name" value="AdoMet_MTases"/>
    <property type="match status" value="1"/>
</dbReference>
<evidence type="ECO:0000313" key="3">
    <source>
        <dbReference type="EMBL" id="SPQ26779.1"/>
    </source>
</evidence>
<gene>
    <name evidence="3" type="ORF">TT172_LOCUS9198</name>
</gene>
<dbReference type="InterPro" id="IPR029063">
    <property type="entry name" value="SAM-dependent_MTases_sf"/>
</dbReference>
<organism evidence="3 4">
    <name type="scientific">Thermothielavioides terrestris</name>
    <dbReference type="NCBI Taxonomy" id="2587410"/>
    <lineage>
        <taxon>Eukaryota</taxon>
        <taxon>Fungi</taxon>
        <taxon>Dikarya</taxon>
        <taxon>Ascomycota</taxon>
        <taxon>Pezizomycotina</taxon>
        <taxon>Sordariomycetes</taxon>
        <taxon>Sordariomycetidae</taxon>
        <taxon>Sordariales</taxon>
        <taxon>Chaetomiaceae</taxon>
        <taxon>Thermothielavioides</taxon>
    </lineage>
</organism>
<feature type="compositionally biased region" description="Low complexity" evidence="2">
    <location>
        <begin position="44"/>
        <end position="86"/>
    </location>
</feature>
<dbReference type="PANTHER" id="PTHR43591">
    <property type="entry name" value="METHYLTRANSFERASE"/>
    <property type="match status" value="1"/>
</dbReference>
<dbReference type="PANTHER" id="PTHR43591:SF10">
    <property type="entry name" value="ABC TRANSMEMBRANE TYPE-1 DOMAIN-CONTAINING PROTEIN-RELATED"/>
    <property type="match status" value="1"/>
</dbReference>
<evidence type="ECO:0000256" key="1">
    <source>
        <dbReference type="ARBA" id="ARBA00038158"/>
    </source>
</evidence>
<dbReference type="AlphaFoldDB" id="A0A446BWJ1"/>
<evidence type="ECO:0000256" key="2">
    <source>
        <dbReference type="SAM" id="MobiDB-lite"/>
    </source>
</evidence>
<comment type="similarity">
    <text evidence="1">Belongs to the methyltransferase superfamily. LaeA methyltransferase family.</text>
</comment>
<protein>
    <submittedName>
        <fullName evidence="3">859ee735-9523-4bcb-b56c-daf4e8227cf7</fullName>
    </submittedName>
</protein>
<name>A0A446BWJ1_9PEZI</name>
<accession>A0A446BWJ1</accession>
<dbReference type="Pfam" id="PF13489">
    <property type="entry name" value="Methyltransf_23"/>
    <property type="match status" value="1"/>
</dbReference>
<dbReference type="EMBL" id="OUUZ01000018">
    <property type="protein sequence ID" value="SPQ26779.1"/>
    <property type="molecule type" value="Genomic_DNA"/>
</dbReference>